<dbReference type="AlphaFoldDB" id="A0ABD1FG88"/>
<evidence type="ECO:0000313" key="2">
    <source>
        <dbReference type="EMBL" id="KAL1517038.1"/>
    </source>
</evidence>
<dbReference type="EMBL" id="JBDJPC010000001">
    <property type="protein sequence ID" value="KAL1517038.1"/>
    <property type="molecule type" value="Genomic_DNA"/>
</dbReference>
<dbReference type="Proteomes" id="UP001566132">
    <property type="component" value="Unassembled WGS sequence"/>
</dbReference>
<proteinExistence type="predicted"/>
<name>A0ABD1FG88_HYPHA</name>
<comment type="caution">
    <text evidence="2">The sequence shown here is derived from an EMBL/GenBank/DDBJ whole genome shotgun (WGS) entry which is preliminary data.</text>
</comment>
<keyword evidence="3" id="KW-1185">Reference proteome</keyword>
<organism evidence="2 3">
    <name type="scientific">Hypothenemus hampei</name>
    <name type="common">Coffee berry borer</name>
    <dbReference type="NCBI Taxonomy" id="57062"/>
    <lineage>
        <taxon>Eukaryota</taxon>
        <taxon>Metazoa</taxon>
        <taxon>Ecdysozoa</taxon>
        <taxon>Arthropoda</taxon>
        <taxon>Hexapoda</taxon>
        <taxon>Insecta</taxon>
        <taxon>Pterygota</taxon>
        <taxon>Neoptera</taxon>
        <taxon>Endopterygota</taxon>
        <taxon>Coleoptera</taxon>
        <taxon>Polyphaga</taxon>
        <taxon>Cucujiformia</taxon>
        <taxon>Curculionidae</taxon>
        <taxon>Scolytinae</taxon>
        <taxon>Hypothenemus</taxon>
    </lineage>
</organism>
<feature type="region of interest" description="Disordered" evidence="1">
    <location>
        <begin position="73"/>
        <end position="94"/>
    </location>
</feature>
<accession>A0ABD1FG88</accession>
<evidence type="ECO:0000313" key="3">
    <source>
        <dbReference type="Proteomes" id="UP001566132"/>
    </source>
</evidence>
<evidence type="ECO:0000256" key="1">
    <source>
        <dbReference type="SAM" id="MobiDB-lite"/>
    </source>
</evidence>
<protein>
    <submittedName>
        <fullName evidence="2">Uncharacterized protein</fullName>
    </submittedName>
</protein>
<reference evidence="2 3" key="1">
    <citation type="submission" date="2024-05" db="EMBL/GenBank/DDBJ databases">
        <title>Genetic variation in Jamaican populations of the coffee berry borer (Hypothenemus hampei).</title>
        <authorList>
            <person name="Errbii M."/>
            <person name="Myrie A."/>
        </authorList>
    </citation>
    <scope>NUCLEOTIDE SEQUENCE [LARGE SCALE GENOMIC DNA]</scope>
    <source>
        <strain evidence="2">JA-Hopewell-2020-01-JO</strain>
        <tissue evidence="2">Whole body</tissue>
    </source>
</reference>
<sequence length="129" mass="14098">MKSTRSGFLKTVRVHDDNILSLINSDESTCIKLERRSLFIRSTTNFQRVERISQGERLITDLPSSGLFSHTPGGSGLVAADPSSPVGYRSDRSGLQRSARAGAALRGADLALSLSYQANFRSTSYDIFL</sequence>
<gene>
    <name evidence="2" type="ORF">ABEB36_000855</name>
</gene>